<feature type="domain" description="Fatty acid desaturase" evidence="13">
    <location>
        <begin position="120"/>
        <end position="343"/>
    </location>
</feature>
<comment type="pathway">
    <text evidence="2">Lipid metabolism.</text>
</comment>
<keyword evidence="7 11" id="KW-0560">Oxidoreductase</keyword>
<keyword evidence="11" id="KW-0444">Lipid biosynthesis</keyword>
<evidence type="ECO:0000256" key="9">
    <source>
        <dbReference type="ARBA" id="ARBA00023098"/>
    </source>
</evidence>
<dbReference type="GO" id="GO:0042761">
    <property type="term" value="P:very long-chain fatty acid biosynthetic process"/>
    <property type="evidence" value="ECO:0007669"/>
    <property type="project" value="TreeGrafter"/>
</dbReference>
<comment type="caution">
    <text evidence="14">The sequence shown here is derived from an EMBL/GenBank/DDBJ whole genome shotgun (WGS) entry which is preliminary data.</text>
</comment>
<dbReference type="Proteomes" id="UP001408789">
    <property type="component" value="Unassembled WGS sequence"/>
</dbReference>
<dbReference type="InterPro" id="IPR015876">
    <property type="entry name" value="Acyl-CoA_DS"/>
</dbReference>
<dbReference type="EMBL" id="JBCNJP010000016">
    <property type="protein sequence ID" value="KAK9066069.1"/>
    <property type="molecule type" value="Genomic_DNA"/>
</dbReference>
<dbReference type="PANTHER" id="PTHR11351">
    <property type="entry name" value="ACYL-COA DESATURASE"/>
    <property type="match status" value="1"/>
</dbReference>
<dbReference type="PRINTS" id="PR00075">
    <property type="entry name" value="FACDDSATRASE"/>
</dbReference>
<evidence type="ECO:0000259" key="13">
    <source>
        <dbReference type="Pfam" id="PF00487"/>
    </source>
</evidence>
<evidence type="ECO:0000313" key="15">
    <source>
        <dbReference type="Proteomes" id="UP001408789"/>
    </source>
</evidence>
<reference evidence="14 15" key="1">
    <citation type="submission" date="2024-04" db="EMBL/GenBank/DDBJ databases">
        <title>The reference genome of an endangered Asteraceae, Deinandra increscens subsp. villosa, native to the Central Coast of California.</title>
        <authorList>
            <person name="Guilliams M."/>
            <person name="Hasenstab-Lehman K."/>
            <person name="Meyer R."/>
            <person name="Mcevoy S."/>
        </authorList>
    </citation>
    <scope>NUCLEOTIDE SEQUENCE [LARGE SCALE GENOMIC DNA]</scope>
    <source>
        <tissue evidence="14">Leaf</tissue>
    </source>
</reference>
<evidence type="ECO:0000313" key="14">
    <source>
        <dbReference type="EMBL" id="KAK9066069.1"/>
    </source>
</evidence>
<keyword evidence="9" id="KW-0443">Lipid metabolism</keyword>
<gene>
    <name evidence="14" type="ORF">SSX86_015471</name>
</gene>
<comment type="cofactor">
    <cofactor evidence="11">
        <name>Fe(2+)</name>
        <dbReference type="ChEBI" id="CHEBI:29033"/>
    </cofactor>
</comment>
<keyword evidence="6 12" id="KW-1133">Transmembrane helix</keyword>
<sequence>MSLMPLSVYPTPFPTTTNNKWRIRHVHVISRSSFTATSSTKLRVTKPVSQLNQTPNYATRAAASATVELLATDQPLMTSDVEKKRKEGFWFRDWNKVDAMHLGLMIAKHGLAVCAPFVWNWGALWVTVVLSLLSGLGVTLGFHRLLTHRSFKLPKWLEYFFTYWGTHGGQRDPIYWVSVHKNHHNHTDTEKDPHSPNEGFWFSHMGWFFHNDYLAAKCGESGTGEYSNVPELQSQWFYRFLHQTYFWHTIGLGTILYLLGGFPYLAWGMGMRAVMVNHFTFLVVSVCHIWGERPWNTPDRSTNNWWAALLSFGEGWHNNHHAFPSSARHGLEWWQFDLTWEVIKFLEMVGLAKDIKLPSEAEKQRMTLRAA</sequence>
<feature type="transmembrane region" description="Helical" evidence="12">
    <location>
        <begin position="125"/>
        <end position="146"/>
    </location>
</feature>
<evidence type="ECO:0000256" key="3">
    <source>
        <dbReference type="ARBA" id="ARBA00009295"/>
    </source>
</evidence>
<feature type="transmembrane region" description="Helical" evidence="12">
    <location>
        <begin position="245"/>
        <end position="267"/>
    </location>
</feature>
<dbReference type="GO" id="GO:0005789">
    <property type="term" value="C:endoplasmic reticulum membrane"/>
    <property type="evidence" value="ECO:0007669"/>
    <property type="project" value="TreeGrafter"/>
</dbReference>
<keyword evidence="5" id="KW-0276">Fatty acid metabolism</keyword>
<dbReference type="InterPro" id="IPR005804">
    <property type="entry name" value="FA_desaturase_dom"/>
</dbReference>
<evidence type="ECO:0000256" key="7">
    <source>
        <dbReference type="ARBA" id="ARBA00023002"/>
    </source>
</evidence>
<name>A0AAP0D7E4_9ASTR</name>
<evidence type="ECO:0000256" key="2">
    <source>
        <dbReference type="ARBA" id="ARBA00005189"/>
    </source>
</evidence>
<evidence type="ECO:0000256" key="10">
    <source>
        <dbReference type="ARBA" id="ARBA00023136"/>
    </source>
</evidence>
<evidence type="ECO:0000256" key="12">
    <source>
        <dbReference type="SAM" id="Phobius"/>
    </source>
</evidence>
<proteinExistence type="inferred from homology"/>
<keyword evidence="11" id="KW-0275">Fatty acid biosynthesis</keyword>
<comment type="similarity">
    <text evidence="3 11">Belongs to the fatty acid desaturase type 1 family.</text>
</comment>
<dbReference type="AlphaFoldDB" id="A0AAP0D7E4"/>
<evidence type="ECO:0000256" key="4">
    <source>
        <dbReference type="ARBA" id="ARBA00022692"/>
    </source>
</evidence>
<dbReference type="GO" id="GO:0016717">
    <property type="term" value="F:oxidoreductase activity, acting on paired donors, with oxidation of a pair of donors resulting in the reduction of molecular oxygen to two molecules of water"/>
    <property type="evidence" value="ECO:0007669"/>
    <property type="project" value="InterPro"/>
</dbReference>
<keyword evidence="10 12" id="KW-0472">Membrane</keyword>
<evidence type="ECO:0000256" key="11">
    <source>
        <dbReference type="RuleBase" id="RU000581"/>
    </source>
</evidence>
<evidence type="ECO:0000256" key="5">
    <source>
        <dbReference type="ARBA" id="ARBA00022832"/>
    </source>
</evidence>
<protein>
    <recommendedName>
        <fullName evidence="13">Fatty acid desaturase domain-containing protein</fullName>
    </recommendedName>
</protein>
<evidence type="ECO:0000256" key="1">
    <source>
        <dbReference type="ARBA" id="ARBA00004141"/>
    </source>
</evidence>
<keyword evidence="4 11" id="KW-0812">Transmembrane</keyword>
<evidence type="ECO:0000256" key="8">
    <source>
        <dbReference type="ARBA" id="ARBA00023004"/>
    </source>
</evidence>
<accession>A0AAP0D7E4</accession>
<keyword evidence="8" id="KW-0408">Iron</keyword>
<dbReference type="PANTHER" id="PTHR11351:SF75">
    <property type="entry name" value="ACYL-COA DESATURASE"/>
    <property type="match status" value="1"/>
</dbReference>
<organism evidence="14 15">
    <name type="scientific">Deinandra increscens subsp. villosa</name>
    <dbReference type="NCBI Taxonomy" id="3103831"/>
    <lineage>
        <taxon>Eukaryota</taxon>
        <taxon>Viridiplantae</taxon>
        <taxon>Streptophyta</taxon>
        <taxon>Embryophyta</taxon>
        <taxon>Tracheophyta</taxon>
        <taxon>Spermatophyta</taxon>
        <taxon>Magnoliopsida</taxon>
        <taxon>eudicotyledons</taxon>
        <taxon>Gunneridae</taxon>
        <taxon>Pentapetalae</taxon>
        <taxon>asterids</taxon>
        <taxon>campanulids</taxon>
        <taxon>Asterales</taxon>
        <taxon>Asteraceae</taxon>
        <taxon>Asteroideae</taxon>
        <taxon>Heliantheae alliance</taxon>
        <taxon>Madieae</taxon>
        <taxon>Madiinae</taxon>
        <taxon>Deinandra</taxon>
    </lineage>
</organism>
<dbReference type="Pfam" id="PF00487">
    <property type="entry name" value="FA_desaturase"/>
    <property type="match status" value="1"/>
</dbReference>
<evidence type="ECO:0000256" key="6">
    <source>
        <dbReference type="ARBA" id="ARBA00022989"/>
    </source>
</evidence>
<dbReference type="CDD" id="cd03505">
    <property type="entry name" value="Delta9-FADS-like"/>
    <property type="match status" value="1"/>
</dbReference>
<comment type="subcellular location">
    <subcellularLocation>
        <location evidence="1">Membrane</location>
        <topology evidence="1">Multi-pass membrane protein</topology>
    </subcellularLocation>
</comment>
<comment type="domain">
    <text evidence="11">The histidine box domains are involved in binding the catalytic metal ions.</text>
</comment>
<keyword evidence="15" id="KW-1185">Reference proteome</keyword>